<dbReference type="AlphaFoldDB" id="A0AAE3XCG1"/>
<dbReference type="Proteomes" id="UP001185331">
    <property type="component" value="Unassembled WGS sequence"/>
</dbReference>
<accession>A0AAE3XCG1</accession>
<dbReference type="EMBL" id="JAVDQK010000004">
    <property type="protein sequence ID" value="MDR6218348.1"/>
    <property type="molecule type" value="Genomic_DNA"/>
</dbReference>
<protein>
    <submittedName>
        <fullName evidence="1">Uncharacterized protein</fullName>
    </submittedName>
</protein>
<proteinExistence type="predicted"/>
<name>A0AAE3XCG1_9DEIO</name>
<gene>
    <name evidence="1" type="ORF">J2Y00_001911</name>
</gene>
<organism evidence="1 2">
    <name type="scientific">Deinococcus soli</name>
    <name type="common">ex Cha et al. 2016</name>
    <dbReference type="NCBI Taxonomy" id="1309411"/>
    <lineage>
        <taxon>Bacteria</taxon>
        <taxon>Thermotogati</taxon>
        <taxon>Deinococcota</taxon>
        <taxon>Deinococci</taxon>
        <taxon>Deinococcales</taxon>
        <taxon>Deinococcaceae</taxon>
        <taxon>Deinococcus</taxon>
    </lineage>
</organism>
<reference evidence="1" key="1">
    <citation type="submission" date="2023-07" db="EMBL/GenBank/DDBJ databases">
        <title>Sorghum-associated microbial communities from plants grown in Nebraska, USA.</title>
        <authorList>
            <person name="Schachtman D."/>
        </authorList>
    </citation>
    <scope>NUCLEOTIDE SEQUENCE</scope>
    <source>
        <strain evidence="1">BE330</strain>
    </source>
</reference>
<comment type="caution">
    <text evidence="1">The sequence shown here is derived from an EMBL/GenBank/DDBJ whole genome shotgun (WGS) entry which is preliminary data.</text>
</comment>
<evidence type="ECO:0000313" key="1">
    <source>
        <dbReference type="EMBL" id="MDR6218348.1"/>
    </source>
</evidence>
<sequence length="121" mass="13287">MLFVVSGAAPERRNVGVVTKNHGAGHTVRLKRQVRSFEVYPRRGQSLPEELRNGHHRVMFANADGVWFVAGEAVSERNALKVELFGPLPEAAGDTFLQLFPTEAPGDVSRKHMPLDRVGGS</sequence>
<evidence type="ECO:0000313" key="2">
    <source>
        <dbReference type="Proteomes" id="UP001185331"/>
    </source>
</evidence>